<evidence type="ECO:0000259" key="2">
    <source>
        <dbReference type="Pfam" id="PF14616"/>
    </source>
</evidence>
<evidence type="ECO:0000313" key="3">
    <source>
        <dbReference type="EMBL" id="KAG2230327.1"/>
    </source>
</evidence>
<reference evidence="3" key="1">
    <citation type="submission" date="2021-01" db="EMBL/GenBank/DDBJ databases">
        <title>Metabolic potential, ecology and presence of endohyphal bacteria is reflected in genomic diversity of Mucoromycotina.</title>
        <authorList>
            <person name="Muszewska A."/>
            <person name="Okrasinska A."/>
            <person name="Steczkiewicz K."/>
            <person name="Drgas O."/>
            <person name="Orlowska M."/>
            <person name="Perlinska-Lenart U."/>
            <person name="Aleksandrzak-Piekarczyk T."/>
            <person name="Szatraj K."/>
            <person name="Zielenkiewicz U."/>
            <person name="Pilsyk S."/>
            <person name="Malc E."/>
            <person name="Mieczkowski P."/>
            <person name="Kruszewska J.S."/>
            <person name="Biernat P."/>
            <person name="Pawlowska J."/>
        </authorList>
    </citation>
    <scope>NUCLEOTIDE SEQUENCE</scope>
    <source>
        <strain evidence="3">WA0000018081</strain>
    </source>
</reference>
<name>A0A8H7SJC8_9FUNG</name>
<dbReference type="Pfam" id="PF14616">
    <property type="entry name" value="Rua1_C"/>
    <property type="match status" value="1"/>
</dbReference>
<feature type="domain" description="Transcription regulator Rua1 C-terminal" evidence="2">
    <location>
        <begin position="418"/>
        <end position="517"/>
    </location>
</feature>
<dbReference type="PANTHER" id="PTHR28125">
    <property type="entry name" value="MEIOTIC EXPRESSION UP-REGULATED PROTEIN 26"/>
    <property type="match status" value="1"/>
</dbReference>
<dbReference type="InterPro" id="IPR028012">
    <property type="entry name" value="Rua1_C"/>
</dbReference>
<organism evidence="3 4">
    <name type="scientific">Thamnidium elegans</name>
    <dbReference type="NCBI Taxonomy" id="101142"/>
    <lineage>
        <taxon>Eukaryota</taxon>
        <taxon>Fungi</taxon>
        <taxon>Fungi incertae sedis</taxon>
        <taxon>Mucoromycota</taxon>
        <taxon>Mucoromycotina</taxon>
        <taxon>Mucoromycetes</taxon>
        <taxon>Mucorales</taxon>
        <taxon>Mucorineae</taxon>
        <taxon>Mucoraceae</taxon>
        <taxon>Thamnidium</taxon>
    </lineage>
</organism>
<dbReference type="AlphaFoldDB" id="A0A8H7SJC8"/>
<evidence type="ECO:0000313" key="4">
    <source>
        <dbReference type="Proteomes" id="UP000613177"/>
    </source>
</evidence>
<feature type="region of interest" description="Disordered" evidence="1">
    <location>
        <begin position="117"/>
        <end position="144"/>
    </location>
</feature>
<evidence type="ECO:0000256" key="1">
    <source>
        <dbReference type="SAM" id="MobiDB-lite"/>
    </source>
</evidence>
<sequence length="541" mass="61705">MSSFVTTTRHDTESTYAIDTFFHASNYSSPKQQSSDSHSKVVVTSSPTSQSNSMTYDCLPQQGTTSAVSNIPIENLSIQHSIANEWMSPLGYTEYNQPDMNFLFTYNELVIANKDMSPSTKLGSLSSTPPSPITKDSNQQTPVKPAEQYRRFSMMDMNNGRPDNETNYSFIPSQQKVVGSSPFIDFHHNQSLFQQQHMMSVNTSLQKERPSMRDVFAPQHPTQQEQTGVSWNQHGLLSRRPVCTAPIKEEDDVLNQDLTKYNYMVQSKNYCTPPSNFNQSMLSSSTSSPLKKHAKKRSIIEEVLHQDVSYSIPSVVPSVSEPIPTAPNWMQHHRKRTKSIRDNNTQQQEPVKSMSSSSTGSNNLDDVQHHHLMDEKYMINEVVPGSSCDNNNEFEMTNGDNQLLAAMPRRQKLRYEGDSYTPKWVRYTGHLKEGYCDSCNPGKWLQLKNSAYWYHKQFYHGISSVSGKSFMKPLEQRMGKGDMIEGLCHQCHRFVPACNGKKKNNYMLWYRHAHKCHLYDKPKSTLKAMRKLSITTSSIPK</sequence>
<dbReference type="EMBL" id="JAEPRE010000208">
    <property type="protein sequence ID" value="KAG2230327.1"/>
    <property type="molecule type" value="Genomic_DNA"/>
</dbReference>
<feature type="compositionally biased region" description="Polar residues" evidence="1">
    <location>
        <begin position="42"/>
        <end position="56"/>
    </location>
</feature>
<keyword evidence="4" id="KW-1185">Reference proteome</keyword>
<feature type="region of interest" description="Disordered" evidence="1">
    <location>
        <begin position="29"/>
        <end position="56"/>
    </location>
</feature>
<feature type="compositionally biased region" description="Polar residues" evidence="1">
    <location>
        <begin position="117"/>
        <end position="142"/>
    </location>
</feature>
<accession>A0A8H7SJC8</accession>
<proteinExistence type="predicted"/>
<gene>
    <name evidence="3" type="ORF">INT48_008819</name>
</gene>
<protein>
    <recommendedName>
        <fullName evidence="2">Transcription regulator Rua1 C-terminal domain-containing protein</fullName>
    </recommendedName>
</protein>
<dbReference type="Proteomes" id="UP000613177">
    <property type="component" value="Unassembled WGS sequence"/>
</dbReference>
<dbReference type="PANTHER" id="PTHR28125:SF3">
    <property type="entry name" value="TRANSCRIPTION REGULATOR RUA1 C-TERMINAL DOMAIN-CONTAINING PROTEIN"/>
    <property type="match status" value="1"/>
</dbReference>
<comment type="caution">
    <text evidence="3">The sequence shown here is derived from an EMBL/GenBank/DDBJ whole genome shotgun (WGS) entry which is preliminary data.</text>
</comment>
<feature type="region of interest" description="Disordered" evidence="1">
    <location>
        <begin position="321"/>
        <end position="366"/>
    </location>
</feature>